<keyword evidence="2" id="KW-0732">Signal</keyword>
<evidence type="ECO:0000256" key="1">
    <source>
        <dbReference type="SAM" id="Phobius"/>
    </source>
</evidence>
<feature type="signal peptide" evidence="2">
    <location>
        <begin position="1"/>
        <end position="19"/>
    </location>
</feature>
<evidence type="ECO:0000313" key="3">
    <source>
        <dbReference type="EMBL" id="MBO8436769.1"/>
    </source>
</evidence>
<keyword evidence="1" id="KW-0472">Membrane</keyword>
<reference evidence="3" key="1">
    <citation type="submission" date="2020-10" db="EMBL/GenBank/DDBJ databases">
        <authorList>
            <person name="Gilroy R."/>
        </authorList>
    </citation>
    <scope>NUCLEOTIDE SEQUENCE</scope>
    <source>
        <strain evidence="3">7293</strain>
    </source>
</reference>
<name>A0A9D9E469_9SPIO</name>
<dbReference type="AlphaFoldDB" id="A0A9D9E469"/>
<feature type="transmembrane region" description="Helical" evidence="1">
    <location>
        <begin position="152"/>
        <end position="172"/>
    </location>
</feature>
<organism evidence="3 4">
    <name type="scientific">Candidatus Ornithospirochaeta stercoripullorum</name>
    <dbReference type="NCBI Taxonomy" id="2840899"/>
    <lineage>
        <taxon>Bacteria</taxon>
        <taxon>Pseudomonadati</taxon>
        <taxon>Spirochaetota</taxon>
        <taxon>Spirochaetia</taxon>
        <taxon>Spirochaetales</taxon>
        <taxon>Spirochaetaceae</taxon>
        <taxon>Spirochaetaceae incertae sedis</taxon>
        <taxon>Candidatus Ornithospirochaeta</taxon>
    </lineage>
</organism>
<reference evidence="3" key="2">
    <citation type="journal article" date="2021" name="PeerJ">
        <title>Extensive microbial diversity within the chicken gut microbiome revealed by metagenomics and culture.</title>
        <authorList>
            <person name="Gilroy R."/>
            <person name="Ravi A."/>
            <person name="Getino M."/>
            <person name="Pursley I."/>
            <person name="Horton D.L."/>
            <person name="Alikhan N.F."/>
            <person name="Baker D."/>
            <person name="Gharbi K."/>
            <person name="Hall N."/>
            <person name="Watson M."/>
            <person name="Adriaenssens E.M."/>
            <person name="Foster-Nyarko E."/>
            <person name="Jarju S."/>
            <person name="Secka A."/>
            <person name="Antonio M."/>
            <person name="Oren A."/>
            <person name="Chaudhuri R.R."/>
            <person name="La Ragione R."/>
            <person name="Hildebrand F."/>
            <person name="Pallen M.J."/>
        </authorList>
    </citation>
    <scope>NUCLEOTIDE SEQUENCE</scope>
    <source>
        <strain evidence="3">7293</strain>
    </source>
</reference>
<evidence type="ECO:0000313" key="4">
    <source>
        <dbReference type="Proteomes" id="UP000823615"/>
    </source>
</evidence>
<accession>A0A9D9E469</accession>
<dbReference type="Proteomes" id="UP000823615">
    <property type="component" value="Unassembled WGS sequence"/>
</dbReference>
<sequence length="199" mass="21645">MRKFIALVIAILIALSPLAAVTDLSNLSDEAKYEYITSSLSIQTKENSYSYSTGIGDMHPFGFYTASSWATGTTETEWIPYRGASEISKAEFFRLTGEEDLYNAFLEGMKTERAMHTAGWSIFGAGLGVGIALLITGLVLDGYEDSAIPLWCYIGGTAATVVGLAGLPLVYWEFDDNVSVSFAISLANIYNERLKTSLL</sequence>
<keyword evidence="1" id="KW-1133">Transmembrane helix</keyword>
<feature type="chain" id="PRO_5038920763" evidence="2">
    <location>
        <begin position="20"/>
        <end position="199"/>
    </location>
</feature>
<comment type="caution">
    <text evidence="3">The sequence shown here is derived from an EMBL/GenBank/DDBJ whole genome shotgun (WGS) entry which is preliminary data.</text>
</comment>
<evidence type="ECO:0000256" key="2">
    <source>
        <dbReference type="SAM" id="SignalP"/>
    </source>
</evidence>
<proteinExistence type="predicted"/>
<protein>
    <submittedName>
        <fullName evidence="3">Uncharacterized protein</fullName>
    </submittedName>
</protein>
<feature type="transmembrane region" description="Helical" evidence="1">
    <location>
        <begin position="118"/>
        <end position="140"/>
    </location>
</feature>
<dbReference type="EMBL" id="JADIMT010000086">
    <property type="protein sequence ID" value="MBO8436769.1"/>
    <property type="molecule type" value="Genomic_DNA"/>
</dbReference>
<gene>
    <name evidence="3" type="ORF">IAA97_07320</name>
</gene>
<keyword evidence="1" id="KW-0812">Transmembrane</keyword>